<evidence type="ECO:0000256" key="1">
    <source>
        <dbReference type="SAM" id="MobiDB-lite"/>
    </source>
</evidence>
<dbReference type="EMBL" id="CAJNDS010002085">
    <property type="protein sequence ID" value="CAE7316723.1"/>
    <property type="molecule type" value="Genomic_DNA"/>
</dbReference>
<proteinExistence type="predicted"/>
<comment type="caution">
    <text evidence="2">The sequence shown here is derived from an EMBL/GenBank/DDBJ whole genome shotgun (WGS) entry which is preliminary data.</text>
</comment>
<feature type="region of interest" description="Disordered" evidence="1">
    <location>
        <begin position="1"/>
        <end position="67"/>
    </location>
</feature>
<evidence type="ECO:0000313" key="3">
    <source>
        <dbReference type="Proteomes" id="UP000604046"/>
    </source>
</evidence>
<dbReference type="AlphaFoldDB" id="A0A812NPE1"/>
<protein>
    <submittedName>
        <fullName evidence="2">Uncharacterized protein</fullName>
    </submittedName>
</protein>
<evidence type="ECO:0000313" key="2">
    <source>
        <dbReference type="EMBL" id="CAE7316723.1"/>
    </source>
</evidence>
<accession>A0A812NPE1</accession>
<name>A0A812NPE1_9DINO</name>
<feature type="compositionally biased region" description="Basic and acidic residues" evidence="1">
    <location>
        <begin position="7"/>
        <end position="19"/>
    </location>
</feature>
<dbReference type="Proteomes" id="UP000604046">
    <property type="component" value="Unassembled WGS sequence"/>
</dbReference>
<keyword evidence="3" id="KW-1185">Reference proteome</keyword>
<reference evidence="2" key="1">
    <citation type="submission" date="2021-02" db="EMBL/GenBank/DDBJ databases">
        <authorList>
            <person name="Dougan E. K."/>
            <person name="Rhodes N."/>
            <person name="Thang M."/>
            <person name="Chan C."/>
        </authorList>
    </citation>
    <scope>NUCLEOTIDE SEQUENCE</scope>
</reference>
<sequence length="132" mass="14793">MWLGPRRVGDDGEDRERFPCWRPLNGAREPRLANRGARRGQAEDSRTLQSKTHLTDQPWKNVEETEDPSLRLRSIAGSSSDQGNILYDTMPQVDCGNPYGDNEQNAQSRGAPLLVRCDSCIVGLCNVPDRNL</sequence>
<gene>
    <name evidence="2" type="ORF">SNAT2548_LOCUS16613</name>
</gene>
<organism evidence="2 3">
    <name type="scientific">Symbiodinium natans</name>
    <dbReference type="NCBI Taxonomy" id="878477"/>
    <lineage>
        <taxon>Eukaryota</taxon>
        <taxon>Sar</taxon>
        <taxon>Alveolata</taxon>
        <taxon>Dinophyceae</taxon>
        <taxon>Suessiales</taxon>
        <taxon>Symbiodiniaceae</taxon>
        <taxon>Symbiodinium</taxon>
    </lineage>
</organism>